<dbReference type="Proteomes" id="UP000199689">
    <property type="component" value="Unassembled WGS sequence"/>
</dbReference>
<feature type="transmembrane region" description="Helical" evidence="7">
    <location>
        <begin position="259"/>
        <end position="284"/>
    </location>
</feature>
<dbReference type="Pfam" id="PF00535">
    <property type="entry name" value="Glycos_transf_2"/>
    <property type="match status" value="1"/>
</dbReference>
<dbReference type="RefSeq" id="WP_200779794.1">
    <property type="nucleotide sequence ID" value="NZ_FMXA01000003.1"/>
</dbReference>
<evidence type="ECO:0000256" key="3">
    <source>
        <dbReference type="ARBA" id="ARBA00022679"/>
    </source>
</evidence>
<keyword evidence="2 9" id="KW-0328">Glycosyltransferase</keyword>
<evidence type="ECO:0000256" key="5">
    <source>
        <dbReference type="ARBA" id="ARBA00022989"/>
    </source>
</evidence>
<keyword evidence="4 7" id="KW-0812">Transmembrane</keyword>
<evidence type="ECO:0000259" key="8">
    <source>
        <dbReference type="Pfam" id="PF00535"/>
    </source>
</evidence>
<dbReference type="EMBL" id="FMXA01000003">
    <property type="protein sequence ID" value="SDA37610.1"/>
    <property type="molecule type" value="Genomic_DNA"/>
</dbReference>
<evidence type="ECO:0000313" key="10">
    <source>
        <dbReference type="Proteomes" id="UP000199689"/>
    </source>
</evidence>
<dbReference type="AlphaFoldDB" id="A0A1G5UVG3"/>
<protein>
    <submittedName>
        <fullName evidence="9">Dolichol-phosphate mannosyltransferase</fullName>
    </submittedName>
</protein>
<proteinExistence type="predicted"/>
<evidence type="ECO:0000256" key="2">
    <source>
        <dbReference type="ARBA" id="ARBA00022676"/>
    </source>
</evidence>
<dbReference type="SUPFAM" id="SSF53448">
    <property type="entry name" value="Nucleotide-diphospho-sugar transferases"/>
    <property type="match status" value="1"/>
</dbReference>
<keyword evidence="6 7" id="KW-0472">Membrane</keyword>
<reference evidence="9 10" key="1">
    <citation type="submission" date="2016-10" db="EMBL/GenBank/DDBJ databases">
        <authorList>
            <person name="de Groot N.N."/>
        </authorList>
    </citation>
    <scope>NUCLEOTIDE SEQUENCE [LARGE SCALE GENOMIC DNA]</scope>
    <source>
        <strain evidence="9 10">DSM 15230</strain>
    </source>
</reference>
<dbReference type="GO" id="GO:0016757">
    <property type="term" value="F:glycosyltransferase activity"/>
    <property type="evidence" value="ECO:0007669"/>
    <property type="project" value="UniProtKB-KW"/>
</dbReference>
<accession>A0A1G5UVG3</accession>
<gene>
    <name evidence="9" type="ORF">SAMN02910343_00138</name>
</gene>
<dbReference type="STRING" id="209880.SAMN02910343_00138"/>
<organism evidence="9 10">
    <name type="scientific">Allisonella histaminiformans</name>
    <dbReference type="NCBI Taxonomy" id="209880"/>
    <lineage>
        <taxon>Bacteria</taxon>
        <taxon>Bacillati</taxon>
        <taxon>Bacillota</taxon>
        <taxon>Negativicutes</taxon>
        <taxon>Veillonellales</taxon>
        <taxon>Veillonellaceae</taxon>
        <taxon>Allisonella</taxon>
    </lineage>
</organism>
<dbReference type="PANTHER" id="PTHR48090:SF1">
    <property type="entry name" value="PROPHAGE BACTOPRENOL GLUCOSYL TRANSFERASE HOMOLOG"/>
    <property type="match status" value="1"/>
</dbReference>
<evidence type="ECO:0000256" key="4">
    <source>
        <dbReference type="ARBA" id="ARBA00022692"/>
    </source>
</evidence>
<comment type="subcellular location">
    <subcellularLocation>
        <location evidence="1">Membrane</location>
        <topology evidence="1">Multi-pass membrane protein</topology>
    </subcellularLocation>
</comment>
<evidence type="ECO:0000256" key="1">
    <source>
        <dbReference type="ARBA" id="ARBA00004141"/>
    </source>
</evidence>
<sequence length="320" mass="35841">MISIVTPVYNEEDNIVFFYNAVTQVMKNTSYDYELLFVNDGSRDKTEMLINQLAQKDSHVRALTFARNFGHQIAITCGMDMACGDAVITMDGDMQHPPELIPVLLEKWREGFDIVQTVRTATEDAGFIKRMTSSGYYAFINSISKTPIVPGGSDFRLMDKKAIQVFRRFREHSRFIRGIVGGMGFKQTTIEFEAPKRHAGVSKFSMKKMLHFAMDGVITNSTIPLHLAFYIGILAALAGGLLILHVIYCYITGSAVPGWSTMTILISLFGSINLMGLGILGEYVGKILEETRNRPLYWLSNDTAMDKSTPYYKAHNHSGT</sequence>
<dbReference type="InterPro" id="IPR050256">
    <property type="entry name" value="Glycosyltransferase_2"/>
</dbReference>
<dbReference type="PANTHER" id="PTHR48090">
    <property type="entry name" value="UNDECAPRENYL-PHOSPHATE 4-DEOXY-4-FORMAMIDO-L-ARABINOSE TRANSFERASE-RELATED"/>
    <property type="match status" value="1"/>
</dbReference>
<feature type="transmembrane region" description="Helical" evidence="7">
    <location>
        <begin position="227"/>
        <end position="253"/>
    </location>
</feature>
<feature type="domain" description="Glycosyltransferase 2-like" evidence="8">
    <location>
        <begin position="3"/>
        <end position="163"/>
    </location>
</feature>
<evidence type="ECO:0000256" key="6">
    <source>
        <dbReference type="ARBA" id="ARBA00023136"/>
    </source>
</evidence>
<name>A0A1G5UVG3_9FIRM</name>
<evidence type="ECO:0000256" key="7">
    <source>
        <dbReference type="SAM" id="Phobius"/>
    </source>
</evidence>
<keyword evidence="10" id="KW-1185">Reference proteome</keyword>
<dbReference type="InterPro" id="IPR029044">
    <property type="entry name" value="Nucleotide-diphossugar_trans"/>
</dbReference>
<keyword evidence="5 7" id="KW-1133">Transmembrane helix</keyword>
<dbReference type="Gene3D" id="3.90.550.10">
    <property type="entry name" value="Spore Coat Polysaccharide Biosynthesis Protein SpsA, Chain A"/>
    <property type="match status" value="1"/>
</dbReference>
<evidence type="ECO:0000313" key="9">
    <source>
        <dbReference type="EMBL" id="SDA37610.1"/>
    </source>
</evidence>
<dbReference type="GeneID" id="87755192"/>
<dbReference type="GO" id="GO:0005886">
    <property type="term" value="C:plasma membrane"/>
    <property type="evidence" value="ECO:0007669"/>
    <property type="project" value="TreeGrafter"/>
</dbReference>
<dbReference type="InterPro" id="IPR001173">
    <property type="entry name" value="Glyco_trans_2-like"/>
</dbReference>
<keyword evidence="3 9" id="KW-0808">Transferase</keyword>
<dbReference type="CDD" id="cd04187">
    <property type="entry name" value="DPM1_like_bac"/>
    <property type="match status" value="1"/>
</dbReference>